<name>A0A2V1APG8_9ASCO</name>
<dbReference type="GeneID" id="37008845"/>
<protein>
    <submittedName>
        <fullName evidence="1">Uncharacterized protein</fullName>
    </submittedName>
</protein>
<dbReference type="Proteomes" id="UP000244309">
    <property type="component" value="Unassembled WGS sequence"/>
</dbReference>
<evidence type="ECO:0000313" key="2">
    <source>
        <dbReference type="Proteomes" id="UP000244309"/>
    </source>
</evidence>
<keyword evidence="2" id="KW-1185">Reference proteome</keyword>
<sequence>MFRTIRAGARTFRSYSTVEPRPKPTWRQLLRPSVFKSLFLTFVFGSAVVDATRARKELEGLKAAYEAKFRIIKDVTAKIKNREPVDVASELRIANAITRNKYNSVTDVEMDEQFEDFLKMADDSLGGAGGEGLEAGKAPKFL</sequence>
<accession>A0A2V1APG8</accession>
<evidence type="ECO:0000313" key="1">
    <source>
        <dbReference type="EMBL" id="PVH19665.1"/>
    </source>
</evidence>
<organism evidence="1 2">
    <name type="scientific">Candidozyma haemuli</name>
    <dbReference type="NCBI Taxonomy" id="45357"/>
    <lineage>
        <taxon>Eukaryota</taxon>
        <taxon>Fungi</taxon>
        <taxon>Dikarya</taxon>
        <taxon>Ascomycota</taxon>
        <taxon>Saccharomycotina</taxon>
        <taxon>Pichiomycetes</taxon>
        <taxon>Metschnikowiaceae</taxon>
        <taxon>Candidozyma</taxon>
    </lineage>
</organism>
<reference evidence="1 2" key="1">
    <citation type="submission" date="2017-12" db="EMBL/GenBank/DDBJ databases">
        <title>Genome Sequence of a Multidrug-Resistant Candida haemulonii Isolate from a Patient with Chronic Leg Ulcers in Israel.</title>
        <authorList>
            <person name="Chow N.A."/>
            <person name="Gade L."/>
            <person name="Batra D."/>
            <person name="Rowe L.A."/>
            <person name="Ben-Ami R."/>
            <person name="Loparev V.N."/>
            <person name="Litvintseva A.P."/>
        </authorList>
    </citation>
    <scope>NUCLEOTIDE SEQUENCE [LARGE SCALE GENOMIC DNA]</scope>
    <source>
        <strain evidence="1 2">B11899</strain>
    </source>
</reference>
<dbReference type="RefSeq" id="XP_025340605.1">
    <property type="nucleotide sequence ID" value="XM_025487157.1"/>
</dbReference>
<gene>
    <name evidence="1" type="ORF">CXQ85_003515</name>
</gene>
<comment type="caution">
    <text evidence="1">The sequence shown here is derived from an EMBL/GenBank/DDBJ whole genome shotgun (WGS) entry which is preliminary data.</text>
</comment>
<dbReference type="AlphaFoldDB" id="A0A2V1APG8"/>
<proteinExistence type="predicted"/>
<dbReference type="VEuPathDB" id="FungiDB:CXQ85_003515"/>
<dbReference type="OrthoDB" id="2253354at2759"/>
<dbReference type="EMBL" id="PKFO01000002">
    <property type="protein sequence ID" value="PVH19665.1"/>
    <property type="molecule type" value="Genomic_DNA"/>
</dbReference>